<dbReference type="EMBL" id="CADCWE010000087">
    <property type="protein sequence ID" value="CAA9536141.1"/>
    <property type="molecule type" value="Genomic_DNA"/>
</dbReference>
<proteinExistence type="predicted"/>
<dbReference type="AlphaFoldDB" id="A0A6J4U141"/>
<sequence>DCDWTSRRRLRAIVVDVSAYESVAWGFLLYLGLPRHRPALSQEAAGAACL</sequence>
<evidence type="ECO:0000313" key="1">
    <source>
        <dbReference type="EMBL" id="CAA9536141.1"/>
    </source>
</evidence>
<feature type="non-terminal residue" evidence="1">
    <location>
        <position position="50"/>
    </location>
</feature>
<organism evidence="1">
    <name type="scientific">uncultured Thermomicrobiales bacterium</name>
    <dbReference type="NCBI Taxonomy" id="1645740"/>
    <lineage>
        <taxon>Bacteria</taxon>
        <taxon>Pseudomonadati</taxon>
        <taxon>Thermomicrobiota</taxon>
        <taxon>Thermomicrobia</taxon>
        <taxon>Thermomicrobiales</taxon>
        <taxon>environmental samples</taxon>
    </lineage>
</organism>
<accession>A0A6J4U141</accession>
<reference evidence="1" key="1">
    <citation type="submission" date="2020-02" db="EMBL/GenBank/DDBJ databases">
        <authorList>
            <person name="Meier V. D."/>
        </authorList>
    </citation>
    <scope>NUCLEOTIDE SEQUENCE</scope>
    <source>
        <strain evidence="1">AVDCRST_MAG73</strain>
    </source>
</reference>
<name>A0A6J4U141_9BACT</name>
<protein>
    <submittedName>
        <fullName evidence="1">Uncharacterized protein</fullName>
    </submittedName>
</protein>
<feature type="non-terminal residue" evidence="1">
    <location>
        <position position="1"/>
    </location>
</feature>
<gene>
    <name evidence="1" type="ORF">AVDCRST_MAG73-1471</name>
</gene>